<dbReference type="RefSeq" id="WP_119704297.1">
    <property type="nucleotide sequence ID" value="NZ_JBHSOI010000002.1"/>
</dbReference>
<feature type="binding site" evidence="11">
    <location>
        <position position="196"/>
    </location>
    <ligand>
        <name>substrate</name>
    </ligand>
</feature>
<comment type="catalytic activity">
    <reaction evidence="1 11">
        <text>5-(2-hydroxyethyl)-4-methylthiazole + ATP = 4-methyl-5-(2-phosphooxyethyl)-thiazole + ADP + H(+)</text>
        <dbReference type="Rhea" id="RHEA:24212"/>
        <dbReference type="ChEBI" id="CHEBI:15378"/>
        <dbReference type="ChEBI" id="CHEBI:17957"/>
        <dbReference type="ChEBI" id="CHEBI:30616"/>
        <dbReference type="ChEBI" id="CHEBI:58296"/>
        <dbReference type="ChEBI" id="CHEBI:456216"/>
        <dbReference type="EC" id="2.7.1.50"/>
    </reaction>
</comment>
<organism evidence="12 13">
    <name type="scientific">Aeromicrobium endophyticum</name>
    <dbReference type="NCBI Taxonomy" id="2292704"/>
    <lineage>
        <taxon>Bacteria</taxon>
        <taxon>Bacillati</taxon>
        <taxon>Actinomycetota</taxon>
        <taxon>Actinomycetes</taxon>
        <taxon>Propionibacteriales</taxon>
        <taxon>Nocardioidaceae</taxon>
        <taxon>Aeromicrobium</taxon>
    </lineage>
</organism>
<evidence type="ECO:0000256" key="8">
    <source>
        <dbReference type="ARBA" id="ARBA00022840"/>
    </source>
</evidence>
<feature type="binding site" evidence="11">
    <location>
        <position position="169"/>
    </location>
    <ligand>
        <name>ATP</name>
        <dbReference type="ChEBI" id="CHEBI:30616"/>
    </ligand>
</feature>
<keyword evidence="6 11" id="KW-0547">Nucleotide-binding</keyword>
<dbReference type="UniPathway" id="UPA00060">
    <property type="reaction ID" value="UER00139"/>
</dbReference>
<evidence type="ECO:0000256" key="7">
    <source>
        <dbReference type="ARBA" id="ARBA00022777"/>
    </source>
</evidence>
<dbReference type="InterPro" id="IPR000417">
    <property type="entry name" value="Hyethyz_kinase"/>
</dbReference>
<dbReference type="Proteomes" id="UP000265581">
    <property type="component" value="Unassembled WGS sequence"/>
</dbReference>
<keyword evidence="9 11" id="KW-0460">Magnesium</keyword>
<dbReference type="OrthoDB" id="8909021at2"/>
<feature type="binding site" evidence="11">
    <location>
        <position position="48"/>
    </location>
    <ligand>
        <name>substrate</name>
    </ligand>
</feature>
<dbReference type="GO" id="GO:0004417">
    <property type="term" value="F:hydroxyethylthiazole kinase activity"/>
    <property type="evidence" value="ECO:0007669"/>
    <property type="project" value="UniProtKB-UniRule"/>
</dbReference>
<keyword evidence="4 11" id="KW-0808">Transferase</keyword>
<evidence type="ECO:0000256" key="3">
    <source>
        <dbReference type="ARBA" id="ARBA00004868"/>
    </source>
</evidence>
<comment type="cofactor">
    <cofactor evidence="2 11">
        <name>Mg(2+)</name>
        <dbReference type="ChEBI" id="CHEBI:18420"/>
    </cofactor>
</comment>
<dbReference type="GO" id="GO:0009229">
    <property type="term" value="P:thiamine diphosphate biosynthetic process"/>
    <property type="evidence" value="ECO:0007669"/>
    <property type="project" value="UniProtKB-UniRule"/>
</dbReference>
<evidence type="ECO:0000313" key="13">
    <source>
        <dbReference type="Proteomes" id="UP000265581"/>
    </source>
</evidence>
<proteinExistence type="inferred from homology"/>
<dbReference type="HAMAP" id="MF_00228">
    <property type="entry name" value="Thz_kinase"/>
    <property type="match status" value="1"/>
</dbReference>
<evidence type="ECO:0000256" key="9">
    <source>
        <dbReference type="ARBA" id="ARBA00022842"/>
    </source>
</evidence>
<evidence type="ECO:0000256" key="5">
    <source>
        <dbReference type="ARBA" id="ARBA00022723"/>
    </source>
</evidence>
<evidence type="ECO:0000256" key="4">
    <source>
        <dbReference type="ARBA" id="ARBA00022679"/>
    </source>
</evidence>
<dbReference type="SUPFAM" id="SSF53613">
    <property type="entry name" value="Ribokinase-like"/>
    <property type="match status" value="1"/>
</dbReference>
<sequence>MSSTVTSATPSIVAAVRAQSPLVQYLTNFVSMDVAANVLNAVGASPAMVHDPHESGEFARLASAVGVNIGTPSPPWVEGMIEAARAAHEVGTPWVLDPVAVGATSYRRRIVAQLLEHRPTVVRGNASEILAIATSQAGGRGVDSDASSSDAVEAARELARDLQAVVVVTGVEDVVTDGARTAIVHGGHPWMPMVTALGCSATALVAACCAVEEDAVEAAVAAMVMLSVAGERAGARAAGPGSFRVALLDELAALDDVRVASARVDRS</sequence>
<evidence type="ECO:0000256" key="10">
    <source>
        <dbReference type="ARBA" id="ARBA00022977"/>
    </source>
</evidence>
<dbReference type="EC" id="2.7.1.50" evidence="11"/>
<evidence type="ECO:0000256" key="11">
    <source>
        <dbReference type="HAMAP-Rule" id="MF_00228"/>
    </source>
</evidence>
<evidence type="ECO:0000256" key="6">
    <source>
        <dbReference type="ARBA" id="ARBA00022741"/>
    </source>
</evidence>
<name>A0A371P184_9ACTN</name>
<comment type="function">
    <text evidence="11">Catalyzes the phosphorylation of the hydroxyl group of 4-methyl-5-beta-hydroxyethylthiazole (THZ).</text>
</comment>
<dbReference type="InterPro" id="IPR029056">
    <property type="entry name" value="Ribokinase-like"/>
</dbReference>
<dbReference type="EMBL" id="QUBR01000002">
    <property type="protein sequence ID" value="REK69697.1"/>
    <property type="molecule type" value="Genomic_DNA"/>
</dbReference>
<dbReference type="PIRSF" id="PIRSF000513">
    <property type="entry name" value="Thz_kinase"/>
    <property type="match status" value="1"/>
</dbReference>
<comment type="similarity">
    <text evidence="11">Belongs to the Thz kinase family.</text>
</comment>
<dbReference type="PRINTS" id="PR01099">
    <property type="entry name" value="HYETHTZKNASE"/>
</dbReference>
<keyword evidence="5 11" id="KW-0479">Metal-binding</keyword>
<protein>
    <recommendedName>
        <fullName evidence="11">Hydroxyethylthiazole kinase</fullName>
        <ecNumber evidence="11">2.7.1.50</ecNumber>
    </recommendedName>
    <alternativeName>
        <fullName evidence="11">4-methyl-5-beta-hydroxyethylthiazole kinase</fullName>
        <shortName evidence="11">TH kinase</shortName>
        <shortName evidence="11">Thz kinase</shortName>
    </alternativeName>
</protein>
<dbReference type="Pfam" id="PF02110">
    <property type="entry name" value="HK"/>
    <property type="match status" value="1"/>
</dbReference>
<dbReference type="NCBIfam" id="TIGR00694">
    <property type="entry name" value="thiM"/>
    <property type="match status" value="1"/>
</dbReference>
<feature type="binding site" evidence="11">
    <location>
        <position position="123"/>
    </location>
    <ligand>
        <name>ATP</name>
        <dbReference type="ChEBI" id="CHEBI:30616"/>
    </ligand>
</feature>
<dbReference type="NCBIfam" id="NF006830">
    <property type="entry name" value="PRK09355.1"/>
    <property type="match status" value="1"/>
</dbReference>
<comment type="pathway">
    <text evidence="3 11">Cofactor biosynthesis; thiamine diphosphate biosynthesis; 4-methyl-5-(2-phosphoethyl)-thiazole from 5-(2-hydroxyethyl)-4-methylthiazole: step 1/1.</text>
</comment>
<keyword evidence="7 11" id="KW-0418">Kinase</keyword>
<keyword evidence="10 11" id="KW-0784">Thiamine biosynthesis</keyword>
<accession>A0A371P184</accession>
<keyword evidence="8 11" id="KW-0067">ATP-binding</keyword>
<dbReference type="AlphaFoldDB" id="A0A371P184"/>
<keyword evidence="13" id="KW-1185">Reference proteome</keyword>
<evidence type="ECO:0000256" key="1">
    <source>
        <dbReference type="ARBA" id="ARBA00001771"/>
    </source>
</evidence>
<reference evidence="12 13" key="1">
    <citation type="submission" date="2018-08" db="EMBL/GenBank/DDBJ databases">
        <title>Aeromicrobium sp. M2KJ-4, whole genome shotgun sequence.</title>
        <authorList>
            <person name="Tuo L."/>
        </authorList>
    </citation>
    <scope>NUCLEOTIDE SEQUENCE [LARGE SCALE GENOMIC DNA]</scope>
    <source>
        <strain evidence="12 13">M2KJ-4</strain>
    </source>
</reference>
<dbReference type="GO" id="GO:0005524">
    <property type="term" value="F:ATP binding"/>
    <property type="evidence" value="ECO:0007669"/>
    <property type="project" value="UniProtKB-UniRule"/>
</dbReference>
<evidence type="ECO:0000313" key="12">
    <source>
        <dbReference type="EMBL" id="REK69697.1"/>
    </source>
</evidence>
<dbReference type="Gene3D" id="3.40.1190.20">
    <property type="match status" value="1"/>
</dbReference>
<dbReference type="GO" id="GO:0000287">
    <property type="term" value="F:magnesium ion binding"/>
    <property type="evidence" value="ECO:0007669"/>
    <property type="project" value="UniProtKB-UniRule"/>
</dbReference>
<dbReference type="GO" id="GO:0009228">
    <property type="term" value="P:thiamine biosynthetic process"/>
    <property type="evidence" value="ECO:0007669"/>
    <property type="project" value="UniProtKB-KW"/>
</dbReference>
<dbReference type="CDD" id="cd01170">
    <property type="entry name" value="THZ_kinase"/>
    <property type="match status" value="1"/>
</dbReference>
<comment type="caution">
    <text evidence="12">The sequence shown here is derived from an EMBL/GenBank/DDBJ whole genome shotgun (WGS) entry which is preliminary data.</text>
</comment>
<gene>
    <name evidence="11" type="primary">thiM</name>
    <name evidence="12" type="ORF">DX116_10860</name>
</gene>
<evidence type="ECO:0000256" key="2">
    <source>
        <dbReference type="ARBA" id="ARBA00001946"/>
    </source>
</evidence>